<evidence type="ECO:0008006" key="4">
    <source>
        <dbReference type="Google" id="ProtNLM"/>
    </source>
</evidence>
<evidence type="ECO:0000256" key="1">
    <source>
        <dbReference type="SAM" id="SignalP"/>
    </source>
</evidence>
<proteinExistence type="predicted"/>
<dbReference type="Proteomes" id="UP000268192">
    <property type="component" value="Chromosome"/>
</dbReference>
<dbReference type="PROSITE" id="PS51257">
    <property type="entry name" value="PROKAR_LIPOPROTEIN"/>
    <property type="match status" value="1"/>
</dbReference>
<protein>
    <recommendedName>
        <fullName evidence="4">Copper chaperone</fullName>
    </recommendedName>
</protein>
<dbReference type="OrthoDB" id="8283437at2"/>
<dbReference type="AlphaFoldDB" id="A0A3S9B7A8"/>
<keyword evidence="3" id="KW-1185">Reference proteome</keyword>
<gene>
    <name evidence="2" type="ORF">D5400_17465</name>
</gene>
<dbReference type="EMBL" id="CP032509">
    <property type="protein sequence ID" value="AZN72829.1"/>
    <property type="molecule type" value="Genomic_DNA"/>
</dbReference>
<name>A0A3S9B7A8_9HYPH</name>
<organism evidence="2 3">
    <name type="scientific">Georhizobium profundi</name>
    <dbReference type="NCBI Taxonomy" id="2341112"/>
    <lineage>
        <taxon>Bacteria</taxon>
        <taxon>Pseudomonadati</taxon>
        <taxon>Pseudomonadota</taxon>
        <taxon>Alphaproteobacteria</taxon>
        <taxon>Hyphomicrobiales</taxon>
        <taxon>Rhizobiaceae</taxon>
        <taxon>Georhizobium</taxon>
    </lineage>
</organism>
<accession>A0A3S9B7A8</accession>
<evidence type="ECO:0000313" key="2">
    <source>
        <dbReference type="EMBL" id="AZN72829.1"/>
    </source>
</evidence>
<evidence type="ECO:0000313" key="3">
    <source>
        <dbReference type="Proteomes" id="UP000268192"/>
    </source>
</evidence>
<feature type="chain" id="PRO_5019219804" description="Copper chaperone" evidence="1">
    <location>
        <begin position="21"/>
        <end position="161"/>
    </location>
</feature>
<dbReference type="RefSeq" id="WP_126011160.1">
    <property type="nucleotide sequence ID" value="NZ_CP032509.1"/>
</dbReference>
<keyword evidence="1" id="KW-0732">Signal</keyword>
<sequence>MLRVVFAVSLVSVACLPAAAQSVETWQPREPGFSSVDVITCTTCPEKRQTQAEIDLMALQAQGARTFQENGVEKVARSDNMLGGTPVVTITSADLLYGKQRPMAAAASTEPAGDEAVEIIAPAMPAPSATLDIPAQGIDMEAQTSSLSGSMSATSFELRLN</sequence>
<reference evidence="2 3" key="1">
    <citation type="submission" date="2018-09" db="EMBL/GenBank/DDBJ databases">
        <title>Marinorhizobium profundi gen. nov., sp. nov., isolated from a deep-sea sediment sample from the New Britain Trench and proposal of Marinorhizobiaceae fam. nov. in the order Rhizobiales of the class Alphaproteobacteria.</title>
        <authorList>
            <person name="Cao J."/>
        </authorList>
    </citation>
    <scope>NUCLEOTIDE SEQUENCE [LARGE SCALE GENOMIC DNA]</scope>
    <source>
        <strain evidence="2 3">WS11</strain>
    </source>
</reference>
<feature type="signal peptide" evidence="1">
    <location>
        <begin position="1"/>
        <end position="20"/>
    </location>
</feature>
<dbReference type="KEGG" id="abaw:D5400_17465"/>